<proteinExistence type="predicted"/>
<comment type="caution">
    <text evidence="1">The sequence shown here is derived from an EMBL/GenBank/DDBJ whole genome shotgun (WGS) entry which is preliminary data.</text>
</comment>
<name>A0ABU1A2L4_9FLAO</name>
<evidence type="ECO:0008006" key="3">
    <source>
        <dbReference type="Google" id="ProtNLM"/>
    </source>
</evidence>
<dbReference type="EMBL" id="JAVHUL010000027">
    <property type="protein sequence ID" value="MDQ7917942.1"/>
    <property type="molecule type" value="Genomic_DNA"/>
</dbReference>
<protein>
    <recommendedName>
        <fullName evidence="3">Lipocalin-like domain-containing protein</fullName>
    </recommendedName>
</protein>
<evidence type="ECO:0000313" key="1">
    <source>
        <dbReference type="EMBL" id="MDQ7917942.1"/>
    </source>
</evidence>
<dbReference type="RefSeq" id="WP_308864818.1">
    <property type="nucleotide sequence ID" value="NZ_JAVHUL010000027.1"/>
</dbReference>
<gene>
    <name evidence="1" type="ORF">RBU60_10175</name>
</gene>
<keyword evidence="2" id="KW-1185">Reference proteome</keyword>
<evidence type="ECO:0000313" key="2">
    <source>
        <dbReference type="Proteomes" id="UP001230915"/>
    </source>
</evidence>
<dbReference type="Proteomes" id="UP001230915">
    <property type="component" value="Unassembled WGS sequence"/>
</dbReference>
<sequence>MKIIQLRNTLLLVLVCTTMSGCITLQQPLPGSLWGSWTFEKTGFLNKQSNSQLENYQNICRRKGDRLHFSSDHKMKLRWYDESCMIHEYFIGSYHVDGKILNVDLAQSRRYQDRPFPPITKFRIMQINETTLKLEEIPQGDRSGRDRAKTGFEPLIFVFMKLD</sequence>
<accession>A0ABU1A2L4</accession>
<organism evidence="1 2">
    <name type="scientific">Mesonia profundi</name>
    <dbReference type="NCBI Taxonomy" id="3070998"/>
    <lineage>
        <taxon>Bacteria</taxon>
        <taxon>Pseudomonadati</taxon>
        <taxon>Bacteroidota</taxon>
        <taxon>Flavobacteriia</taxon>
        <taxon>Flavobacteriales</taxon>
        <taxon>Flavobacteriaceae</taxon>
        <taxon>Mesonia</taxon>
    </lineage>
</organism>
<dbReference type="PROSITE" id="PS51257">
    <property type="entry name" value="PROKAR_LIPOPROTEIN"/>
    <property type="match status" value="1"/>
</dbReference>
<reference evidence="1 2" key="1">
    <citation type="submission" date="2023-08" db="EMBL/GenBank/DDBJ databases">
        <title>Mesonia sp. MT50, isolated from deep-sea sediment of the Mariana Trench.</title>
        <authorList>
            <person name="Fu H."/>
        </authorList>
    </citation>
    <scope>NUCLEOTIDE SEQUENCE [LARGE SCALE GENOMIC DNA]</scope>
    <source>
        <strain evidence="1 2">MT50</strain>
    </source>
</reference>